<dbReference type="AlphaFoldDB" id="A0A382KAH4"/>
<reference evidence="2" key="1">
    <citation type="submission" date="2018-05" db="EMBL/GenBank/DDBJ databases">
        <authorList>
            <person name="Lanie J.A."/>
            <person name="Ng W.-L."/>
            <person name="Kazmierczak K.M."/>
            <person name="Andrzejewski T.M."/>
            <person name="Davidsen T.M."/>
            <person name="Wayne K.J."/>
            <person name="Tettelin H."/>
            <person name="Glass J.I."/>
            <person name="Rusch D."/>
            <person name="Podicherti R."/>
            <person name="Tsui H.-C.T."/>
            <person name="Winkler M.E."/>
        </authorList>
    </citation>
    <scope>NUCLEOTIDE SEQUENCE</scope>
</reference>
<organism evidence="2">
    <name type="scientific">marine metagenome</name>
    <dbReference type="NCBI Taxonomy" id="408172"/>
    <lineage>
        <taxon>unclassified sequences</taxon>
        <taxon>metagenomes</taxon>
        <taxon>ecological metagenomes</taxon>
    </lineage>
</organism>
<evidence type="ECO:0000313" key="2">
    <source>
        <dbReference type="EMBL" id="SVC20412.1"/>
    </source>
</evidence>
<sequence>EYRVMGAPDVVRLQDSVKVDYRDSSRRSLPGQRSNPPKP</sequence>
<feature type="non-terminal residue" evidence="2">
    <location>
        <position position="1"/>
    </location>
</feature>
<accession>A0A382KAH4</accession>
<name>A0A382KAH4_9ZZZZ</name>
<feature type="region of interest" description="Disordered" evidence="1">
    <location>
        <begin position="15"/>
        <end position="39"/>
    </location>
</feature>
<evidence type="ECO:0000256" key="1">
    <source>
        <dbReference type="SAM" id="MobiDB-lite"/>
    </source>
</evidence>
<dbReference type="EMBL" id="UINC01078900">
    <property type="protein sequence ID" value="SVC20412.1"/>
    <property type="molecule type" value="Genomic_DNA"/>
</dbReference>
<protein>
    <submittedName>
        <fullName evidence="2">Uncharacterized protein</fullName>
    </submittedName>
</protein>
<gene>
    <name evidence="2" type="ORF">METZ01_LOCUS273266</name>
</gene>
<feature type="compositionally biased region" description="Basic and acidic residues" evidence="1">
    <location>
        <begin position="15"/>
        <end position="26"/>
    </location>
</feature>
<proteinExistence type="predicted"/>